<keyword evidence="3" id="KW-1185">Reference proteome</keyword>
<keyword evidence="1" id="KW-0732">Signal</keyword>
<proteinExistence type="predicted"/>
<feature type="signal peptide" evidence="1">
    <location>
        <begin position="1"/>
        <end position="17"/>
    </location>
</feature>
<evidence type="ECO:0000313" key="2">
    <source>
        <dbReference type="EMBL" id="KAF6788446.1"/>
    </source>
</evidence>
<sequence>MQFITVLLFLAPLLATASPVEREAEPVKACCYRSDDVNRLLFKTTEMSQEVLDTLNWCYLQVDRDESDPNNCSKAKRQFTSGYCPENLGTVVSECS</sequence>
<feature type="chain" id="PRO_5034369621" evidence="1">
    <location>
        <begin position="18"/>
        <end position="96"/>
    </location>
</feature>
<dbReference type="OrthoDB" id="4811646at2759"/>
<protein>
    <submittedName>
        <fullName evidence="2">Uncharacterized protein</fullName>
    </submittedName>
</protein>
<organism evidence="2 3">
    <name type="scientific">Colletotrichum musicola</name>
    <dbReference type="NCBI Taxonomy" id="2175873"/>
    <lineage>
        <taxon>Eukaryota</taxon>
        <taxon>Fungi</taxon>
        <taxon>Dikarya</taxon>
        <taxon>Ascomycota</taxon>
        <taxon>Pezizomycotina</taxon>
        <taxon>Sordariomycetes</taxon>
        <taxon>Hypocreomycetidae</taxon>
        <taxon>Glomerellales</taxon>
        <taxon>Glomerellaceae</taxon>
        <taxon>Colletotrichum</taxon>
        <taxon>Colletotrichum orchidearum species complex</taxon>
    </lineage>
</organism>
<gene>
    <name evidence="2" type="ORF">CMUS01_16402</name>
</gene>
<dbReference type="EMBL" id="WIGM01001825">
    <property type="protein sequence ID" value="KAF6788446.1"/>
    <property type="molecule type" value="Genomic_DNA"/>
</dbReference>
<comment type="caution">
    <text evidence="2">The sequence shown here is derived from an EMBL/GenBank/DDBJ whole genome shotgun (WGS) entry which is preliminary data.</text>
</comment>
<name>A0A8H6INK2_9PEZI</name>
<dbReference type="AlphaFoldDB" id="A0A8H6INK2"/>
<accession>A0A8H6INK2</accession>
<evidence type="ECO:0000256" key="1">
    <source>
        <dbReference type="SAM" id="SignalP"/>
    </source>
</evidence>
<evidence type="ECO:0000313" key="3">
    <source>
        <dbReference type="Proteomes" id="UP000639643"/>
    </source>
</evidence>
<reference evidence="2" key="1">
    <citation type="journal article" date="2020" name="Phytopathology">
        <title>Genome Sequence Resources of Colletotrichum truncatum, C. plurivorum, C. musicola, and C. sojae: Four Species Pathogenic to Soybean (Glycine max).</title>
        <authorList>
            <person name="Rogerio F."/>
            <person name="Boufleur T.R."/>
            <person name="Ciampi-Guillardi M."/>
            <person name="Sukno S.A."/>
            <person name="Thon M.R."/>
            <person name="Massola Junior N.S."/>
            <person name="Baroncelli R."/>
        </authorList>
    </citation>
    <scope>NUCLEOTIDE SEQUENCE</scope>
    <source>
        <strain evidence="2">LFN0074</strain>
    </source>
</reference>
<dbReference type="Proteomes" id="UP000639643">
    <property type="component" value="Unassembled WGS sequence"/>
</dbReference>